<feature type="domain" description="Multidrug resistance protein MdtA-like barrel-sandwich hybrid" evidence="7">
    <location>
        <begin position="52"/>
        <end position="188"/>
    </location>
</feature>
<dbReference type="PANTHER" id="PTHR30367:SF1">
    <property type="entry name" value="MULTIDRUG RESISTANCE PROTEIN MDTN"/>
    <property type="match status" value="1"/>
</dbReference>
<dbReference type="InterPro" id="IPR006143">
    <property type="entry name" value="RND_pump_MFP"/>
</dbReference>
<evidence type="ECO:0000256" key="4">
    <source>
        <dbReference type="ARBA" id="ARBA00023136"/>
    </source>
</evidence>
<evidence type="ECO:0000259" key="7">
    <source>
        <dbReference type="Pfam" id="PF25917"/>
    </source>
</evidence>
<feature type="transmembrane region" description="Helical" evidence="6">
    <location>
        <begin position="12"/>
        <end position="34"/>
    </location>
</feature>
<protein>
    <submittedName>
        <fullName evidence="9">RND family efflux transporter MFP subunit</fullName>
    </submittedName>
</protein>
<evidence type="ECO:0000256" key="5">
    <source>
        <dbReference type="SAM" id="MobiDB-lite"/>
    </source>
</evidence>
<evidence type="ECO:0000256" key="6">
    <source>
        <dbReference type="SAM" id="Phobius"/>
    </source>
</evidence>
<gene>
    <name evidence="9" type="ORF">BDD21_3273</name>
</gene>
<accession>A0A495VBP5</accession>
<dbReference type="Gene3D" id="2.40.50.100">
    <property type="match status" value="1"/>
</dbReference>
<keyword evidence="4 6" id="KW-0472">Membrane</keyword>
<keyword evidence="10" id="KW-1185">Reference proteome</keyword>
<name>A0A495VBP5_9GAMM</name>
<dbReference type="Proteomes" id="UP000274556">
    <property type="component" value="Unassembled WGS sequence"/>
</dbReference>
<evidence type="ECO:0000259" key="8">
    <source>
        <dbReference type="Pfam" id="PF25963"/>
    </source>
</evidence>
<reference evidence="9 10" key="1">
    <citation type="submission" date="2018-10" db="EMBL/GenBank/DDBJ databases">
        <title>Genomic Encyclopedia of Archaeal and Bacterial Type Strains, Phase II (KMG-II): from individual species to whole genera.</title>
        <authorList>
            <person name="Goeker M."/>
        </authorList>
    </citation>
    <scope>NUCLEOTIDE SEQUENCE [LARGE SCALE GENOMIC DNA]</scope>
    <source>
        <strain evidence="9 10">DSM 235</strain>
    </source>
</reference>
<comment type="similarity">
    <text evidence="1">Belongs to the membrane fusion protein (MFP) (TC 8.A.1) family.</text>
</comment>
<dbReference type="OrthoDB" id="5645220at2"/>
<evidence type="ECO:0000313" key="10">
    <source>
        <dbReference type="Proteomes" id="UP000274556"/>
    </source>
</evidence>
<dbReference type="Pfam" id="PF25917">
    <property type="entry name" value="BSH_RND"/>
    <property type="match status" value="1"/>
</dbReference>
<dbReference type="Gene3D" id="2.40.30.170">
    <property type="match status" value="1"/>
</dbReference>
<dbReference type="Pfam" id="PF25963">
    <property type="entry name" value="Beta-barrel_AAEA"/>
    <property type="match status" value="1"/>
</dbReference>
<dbReference type="GO" id="GO:0016020">
    <property type="term" value="C:membrane"/>
    <property type="evidence" value="ECO:0007669"/>
    <property type="project" value="InterPro"/>
</dbReference>
<organism evidence="9 10">
    <name type="scientific">Thiocapsa rosea</name>
    <dbReference type="NCBI Taxonomy" id="69360"/>
    <lineage>
        <taxon>Bacteria</taxon>
        <taxon>Pseudomonadati</taxon>
        <taxon>Pseudomonadota</taxon>
        <taxon>Gammaproteobacteria</taxon>
        <taxon>Chromatiales</taxon>
        <taxon>Chromatiaceae</taxon>
        <taxon>Thiocapsa</taxon>
    </lineage>
</organism>
<feature type="region of interest" description="Disordered" evidence="5">
    <location>
        <begin position="106"/>
        <end position="129"/>
    </location>
</feature>
<dbReference type="GO" id="GO:0022857">
    <property type="term" value="F:transmembrane transporter activity"/>
    <property type="evidence" value="ECO:0007669"/>
    <property type="project" value="InterPro"/>
</dbReference>
<comment type="caution">
    <text evidence="9">The sequence shown here is derived from an EMBL/GenBank/DDBJ whole genome shotgun (WGS) entry which is preliminary data.</text>
</comment>
<proteinExistence type="inferred from homology"/>
<dbReference type="EMBL" id="RBXL01000001">
    <property type="protein sequence ID" value="RKT45797.1"/>
    <property type="molecule type" value="Genomic_DNA"/>
</dbReference>
<dbReference type="PANTHER" id="PTHR30367">
    <property type="entry name" value="P-HYDROXYBENZOIC ACID EFFLUX PUMP SUBUNIT AAEA-RELATED"/>
    <property type="match status" value="1"/>
</dbReference>
<evidence type="ECO:0000256" key="1">
    <source>
        <dbReference type="ARBA" id="ARBA00009477"/>
    </source>
</evidence>
<feature type="domain" description="p-hydroxybenzoic acid efflux pump subunit AaeA-like beta-barrel" evidence="8">
    <location>
        <begin position="192"/>
        <end position="289"/>
    </location>
</feature>
<dbReference type="RefSeq" id="WP_120799966.1">
    <property type="nucleotide sequence ID" value="NZ_RBXL01000001.1"/>
</dbReference>
<sequence>MSNANAEQWILGSVRVLVTLSMVGIAGGAAYWAWQQGKAHPWTRDGQVLADVVHVAPRVGGQVIALHVVDNQRVATGDLLFELDRLPYRQALEQAEADLALRRAEAAQARQGAEPPSGNALSAEDEGTEQAREAVKDAAVLAAEIALTTARMHLDDTRVTAPVDGYVTNLQLGEGTYAEAGVPQVALVAADSFRVEAYFKETDLPNIRIGAPAAVTLMGYPDRPLAGRVEGIAFGIERPSSASGPGALAQVEPMFEWIRLAQRIPVRIRLDAPAEDIVLRAGLTASVAVNPTAASGDAPNPVLESD</sequence>
<keyword evidence="3 6" id="KW-1133">Transmembrane helix</keyword>
<evidence type="ECO:0000256" key="2">
    <source>
        <dbReference type="ARBA" id="ARBA00022692"/>
    </source>
</evidence>
<dbReference type="InterPro" id="IPR058625">
    <property type="entry name" value="MdtA-like_BSH"/>
</dbReference>
<keyword evidence="2 6" id="KW-0812">Transmembrane</keyword>
<dbReference type="InterPro" id="IPR058634">
    <property type="entry name" value="AaeA-lik-b-barrel"/>
</dbReference>
<evidence type="ECO:0000256" key="3">
    <source>
        <dbReference type="ARBA" id="ARBA00022989"/>
    </source>
</evidence>
<evidence type="ECO:0000313" key="9">
    <source>
        <dbReference type="EMBL" id="RKT45797.1"/>
    </source>
</evidence>
<dbReference type="InterPro" id="IPR050393">
    <property type="entry name" value="MFP_Efflux_Pump"/>
</dbReference>
<dbReference type="SUPFAM" id="SSF111369">
    <property type="entry name" value="HlyD-like secretion proteins"/>
    <property type="match status" value="1"/>
</dbReference>
<dbReference type="NCBIfam" id="TIGR01730">
    <property type="entry name" value="RND_mfp"/>
    <property type="match status" value="1"/>
</dbReference>
<dbReference type="AlphaFoldDB" id="A0A495VBP5"/>